<organism evidence="7 8">
    <name type="scientific">Flexivirga caeni</name>
    <dbReference type="NCBI Taxonomy" id="2294115"/>
    <lineage>
        <taxon>Bacteria</taxon>
        <taxon>Bacillati</taxon>
        <taxon>Actinomycetota</taxon>
        <taxon>Actinomycetes</taxon>
        <taxon>Micrococcales</taxon>
        <taxon>Dermacoccaceae</taxon>
        <taxon>Flexivirga</taxon>
    </lineage>
</organism>
<evidence type="ECO:0000256" key="3">
    <source>
        <dbReference type="ARBA" id="ARBA00023082"/>
    </source>
</evidence>
<dbReference type="GO" id="GO:0016987">
    <property type="term" value="F:sigma factor activity"/>
    <property type="evidence" value="ECO:0007669"/>
    <property type="project" value="UniProtKB-KW"/>
</dbReference>
<dbReference type="CDD" id="cd06171">
    <property type="entry name" value="Sigma70_r4"/>
    <property type="match status" value="1"/>
</dbReference>
<feature type="domain" description="RNA polymerase sigma factor 70 region 4 type 2" evidence="6">
    <location>
        <begin position="42"/>
        <end position="92"/>
    </location>
</feature>
<gene>
    <name evidence="7" type="ORF">EFY87_12185</name>
</gene>
<dbReference type="GO" id="GO:0003677">
    <property type="term" value="F:DNA binding"/>
    <property type="evidence" value="ECO:0007669"/>
    <property type="project" value="UniProtKB-KW"/>
</dbReference>
<dbReference type="Proteomes" id="UP000271678">
    <property type="component" value="Unassembled WGS sequence"/>
</dbReference>
<keyword evidence="4" id="KW-0238">DNA-binding</keyword>
<dbReference type="InterPro" id="IPR014284">
    <property type="entry name" value="RNA_pol_sigma-70_dom"/>
</dbReference>
<evidence type="ECO:0000256" key="4">
    <source>
        <dbReference type="ARBA" id="ARBA00023125"/>
    </source>
</evidence>
<keyword evidence="8" id="KW-1185">Reference proteome</keyword>
<keyword evidence="3" id="KW-0731">Sigma factor</keyword>
<evidence type="ECO:0000256" key="2">
    <source>
        <dbReference type="ARBA" id="ARBA00023015"/>
    </source>
</evidence>
<keyword evidence="2" id="KW-0805">Transcription regulation</keyword>
<evidence type="ECO:0000256" key="5">
    <source>
        <dbReference type="ARBA" id="ARBA00023163"/>
    </source>
</evidence>
<evidence type="ECO:0000259" key="6">
    <source>
        <dbReference type="Pfam" id="PF08281"/>
    </source>
</evidence>
<name>A0A3M9M887_9MICO</name>
<accession>A0A3M9M887</accession>
<dbReference type="InterPro" id="IPR013324">
    <property type="entry name" value="RNA_pol_sigma_r3/r4-like"/>
</dbReference>
<evidence type="ECO:0000313" key="8">
    <source>
        <dbReference type="Proteomes" id="UP000271678"/>
    </source>
</evidence>
<dbReference type="PANTHER" id="PTHR43133:SF50">
    <property type="entry name" value="ECF RNA POLYMERASE SIGMA FACTOR SIGM"/>
    <property type="match status" value="1"/>
</dbReference>
<dbReference type="InterPro" id="IPR039425">
    <property type="entry name" value="RNA_pol_sigma-70-like"/>
</dbReference>
<evidence type="ECO:0000313" key="7">
    <source>
        <dbReference type="EMBL" id="RNI21417.1"/>
    </source>
</evidence>
<dbReference type="Pfam" id="PF08281">
    <property type="entry name" value="Sigma70_r4_2"/>
    <property type="match status" value="1"/>
</dbReference>
<dbReference type="EMBL" id="RJJQ01000011">
    <property type="protein sequence ID" value="RNI21417.1"/>
    <property type="molecule type" value="Genomic_DNA"/>
</dbReference>
<evidence type="ECO:0000256" key="1">
    <source>
        <dbReference type="ARBA" id="ARBA00010641"/>
    </source>
</evidence>
<comment type="similarity">
    <text evidence="1">Belongs to the sigma-70 factor family. ECF subfamily.</text>
</comment>
<reference evidence="7 8" key="1">
    <citation type="submission" date="2018-11" db="EMBL/GenBank/DDBJ databases">
        <title>Draft genome of Simplicispira Flexivirga sp. BO-16.</title>
        <authorList>
            <person name="Im W.T."/>
        </authorList>
    </citation>
    <scope>NUCLEOTIDE SEQUENCE [LARGE SCALE GENOMIC DNA]</scope>
    <source>
        <strain evidence="7 8">BO-16</strain>
    </source>
</reference>
<keyword evidence="5" id="KW-0804">Transcription</keyword>
<dbReference type="Gene3D" id="1.10.10.10">
    <property type="entry name" value="Winged helix-like DNA-binding domain superfamily/Winged helix DNA-binding domain"/>
    <property type="match status" value="1"/>
</dbReference>
<dbReference type="SUPFAM" id="SSF88659">
    <property type="entry name" value="Sigma3 and sigma4 domains of RNA polymerase sigma factors"/>
    <property type="match status" value="1"/>
</dbReference>
<dbReference type="PANTHER" id="PTHR43133">
    <property type="entry name" value="RNA POLYMERASE ECF-TYPE SIGMA FACTO"/>
    <property type="match status" value="1"/>
</dbReference>
<sequence length="103" mass="11582">MVVNLSNDRWRHRAHETVSKLGIVPDLPAADRHHDVDDRDLAVRLLEQLPARQREVVVLRHYAGLTEQETAETLGISLGTVKSTCHQALSTLRRAMHDAEEAS</sequence>
<proteinExistence type="inferred from homology"/>
<protein>
    <submittedName>
        <fullName evidence="7">Sigma-70 family RNA polymerase sigma factor</fullName>
    </submittedName>
</protein>
<dbReference type="NCBIfam" id="TIGR02937">
    <property type="entry name" value="sigma70-ECF"/>
    <property type="match status" value="1"/>
</dbReference>
<dbReference type="GO" id="GO:0006352">
    <property type="term" value="P:DNA-templated transcription initiation"/>
    <property type="evidence" value="ECO:0007669"/>
    <property type="project" value="InterPro"/>
</dbReference>
<dbReference type="InterPro" id="IPR036388">
    <property type="entry name" value="WH-like_DNA-bd_sf"/>
</dbReference>
<dbReference type="AlphaFoldDB" id="A0A3M9M887"/>
<comment type="caution">
    <text evidence="7">The sequence shown here is derived from an EMBL/GenBank/DDBJ whole genome shotgun (WGS) entry which is preliminary data.</text>
</comment>
<dbReference type="InterPro" id="IPR013249">
    <property type="entry name" value="RNA_pol_sigma70_r4_t2"/>
</dbReference>